<dbReference type="PANTHER" id="PTHR24173">
    <property type="entry name" value="ANKYRIN REPEAT CONTAINING"/>
    <property type="match status" value="1"/>
</dbReference>
<dbReference type="Proteomes" id="UP000275078">
    <property type="component" value="Unassembled WGS sequence"/>
</dbReference>
<dbReference type="AlphaFoldDB" id="A0A3N4IA26"/>
<dbReference type="EMBL" id="ML119668">
    <property type="protein sequence ID" value="RPA82932.1"/>
    <property type="molecule type" value="Genomic_DNA"/>
</dbReference>
<dbReference type="Pfam" id="PF00023">
    <property type="entry name" value="Ank"/>
    <property type="match status" value="1"/>
</dbReference>
<evidence type="ECO:0000256" key="1">
    <source>
        <dbReference type="ARBA" id="ARBA00022737"/>
    </source>
</evidence>
<name>A0A3N4IA26_ASCIM</name>
<dbReference type="InterPro" id="IPR036770">
    <property type="entry name" value="Ankyrin_rpt-contain_sf"/>
</dbReference>
<keyword evidence="1" id="KW-0677">Repeat</keyword>
<sequence>AAGEGHLDCVRMLVESFPESVKIQDSYGCTVMNLAASKGHIHTVRFLLEQCGVDVDECGSDGQTSLHLAASSGGPGCIFLVQMLASIFGANIEAVAKDGKTPLLRAASVGALESVKFLVEMQHANVDVRDHHGWTALELARSGKHGAVVELL</sequence>
<feature type="non-terminal residue" evidence="3">
    <location>
        <position position="152"/>
    </location>
</feature>
<reference evidence="3 4" key="1">
    <citation type="journal article" date="2018" name="Nat. Ecol. Evol.">
        <title>Pezizomycetes genomes reveal the molecular basis of ectomycorrhizal truffle lifestyle.</title>
        <authorList>
            <person name="Murat C."/>
            <person name="Payen T."/>
            <person name="Noel B."/>
            <person name="Kuo A."/>
            <person name="Morin E."/>
            <person name="Chen J."/>
            <person name="Kohler A."/>
            <person name="Krizsan K."/>
            <person name="Balestrini R."/>
            <person name="Da Silva C."/>
            <person name="Montanini B."/>
            <person name="Hainaut M."/>
            <person name="Levati E."/>
            <person name="Barry K.W."/>
            <person name="Belfiori B."/>
            <person name="Cichocki N."/>
            <person name="Clum A."/>
            <person name="Dockter R.B."/>
            <person name="Fauchery L."/>
            <person name="Guy J."/>
            <person name="Iotti M."/>
            <person name="Le Tacon F."/>
            <person name="Lindquist E.A."/>
            <person name="Lipzen A."/>
            <person name="Malagnac F."/>
            <person name="Mello A."/>
            <person name="Molinier V."/>
            <person name="Miyauchi S."/>
            <person name="Poulain J."/>
            <person name="Riccioni C."/>
            <person name="Rubini A."/>
            <person name="Sitrit Y."/>
            <person name="Splivallo R."/>
            <person name="Traeger S."/>
            <person name="Wang M."/>
            <person name="Zifcakova L."/>
            <person name="Wipf D."/>
            <person name="Zambonelli A."/>
            <person name="Paolocci F."/>
            <person name="Nowrousian M."/>
            <person name="Ottonello S."/>
            <person name="Baldrian P."/>
            <person name="Spatafora J.W."/>
            <person name="Henrissat B."/>
            <person name="Nagy L.G."/>
            <person name="Aury J.M."/>
            <person name="Wincker P."/>
            <person name="Grigoriev I.V."/>
            <person name="Bonfante P."/>
            <person name="Martin F.M."/>
        </authorList>
    </citation>
    <scope>NUCLEOTIDE SEQUENCE [LARGE SCALE GENOMIC DNA]</scope>
    <source>
        <strain evidence="3 4">RN42</strain>
    </source>
</reference>
<dbReference type="STRING" id="1160509.A0A3N4IA26"/>
<evidence type="ECO:0000313" key="4">
    <source>
        <dbReference type="Proteomes" id="UP000275078"/>
    </source>
</evidence>
<dbReference type="SMART" id="SM00248">
    <property type="entry name" value="ANK"/>
    <property type="match status" value="3"/>
</dbReference>
<evidence type="ECO:0000256" key="2">
    <source>
        <dbReference type="ARBA" id="ARBA00023043"/>
    </source>
</evidence>
<proteinExistence type="predicted"/>
<dbReference type="OrthoDB" id="195446at2759"/>
<dbReference type="SUPFAM" id="SSF48403">
    <property type="entry name" value="Ankyrin repeat"/>
    <property type="match status" value="1"/>
</dbReference>
<dbReference type="InterPro" id="IPR002110">
    <property type="entry name" value="Ankyrin_rpt"/>
</dbReference>
<organism evidence="3 4">
    <name type="scientific">Ascobolus immersus RN42</name>
    <dbReference type="NCBI Taxonomy" id="1160509"/>
    <lineage>
        <taxon>Eukaryota</taxon>
        <taxon>Fungi</taxon>
        <taxon>Dikarya</taxon>
        <taxon>Ascomycota</taxon>
        <taxon>Pezizomycotina</taxon>
        <taxon>Pezizomycetes</taxon>
        <taxon>Pezizales</taxon>
        <taxon>Ascobolaceae</taxon>
        <taxon>Ascobolus</taxon>
    </lineage>
</organism>
<feature type="non-terminal residue" evidence="3">
    <location>
        <position position="1"/>
    </location>
</feature>
<accession>A0A3N4IA26</accession>
<dbReference type="Gene3D" id="1.25.40.20">
    <property type="entry name" value="Ankyrin repeat-containing domain"/>
    <property type="match status" value="2"/>
</dbReference>
<evidence type="ECO:0000313" key="3">
    <source>
        <dbReference type="EMBL" id="RPA82932.1"/>
    </source>
</evidence>
<keyword evidence="4" id="KW-1185">Reference proteome</keyword>
<dbReference type="Pfam" id="PF12796">
    <property type="entry name" value="Ank_2"/>
    <property type="match status" value="1"/>
</dbReference>
<keyword evidence="2" id="KW-0040">ANK repeat</keyword>
<gene>
    <name evidence="3" type="ORF">BJ508DRAFT_196077</name>
</gene>
<dbReference type="PANTHER" id="PTHR24173:SF74">
    <property type="entry name" value="ANKYRIN REPEAT DOMAIN-CONTAINING PROTEIN 16"/>
    <property type="match status" value="1"/>
</dbReference>
<protein>
    <submittedName>
        <fullName evidence="3">Ankyrin</fullName>
    </submittedName>
</protein>